<dbReference type="Gene3D" id="1.10.472.30">
    <property type="entry name" value="Transcription elongation factor S-II, central domain"/>
    <property type="match status" value="1"/>
</dbReference>
<dbReference type="SMART" id="SM00510">
    <property type="entry name" value="TFS2M"/>
    <property type="match status" value="1"/>
</dbReference>
<protein>
    <submittedName>
        <fullName evidence="8">Transcription elongation factor S-II</fullName>
    </submittedName>
</protein>
<keyword evidence="3" id="KW-0862">Zinc</keyword>
<name>A0A9P6H211_9MICR</name>
<evidence type="ECO:0000313" key="9">
    <source>
        <dbReference type="Proteomes" id="UP000740883"/>
    </source>
</evidence>
<keyword evidence="4" id="KW-0539">Nucleus</keyword>
<dbReference type="SUPFAM" id="SSF57783">
    <property type="entry name" value="Zinc beta-ribbon"/>
    <property type="match status" value="1"/>
</dbReference>
<proteinExistence type="predicted"/>
<dbReference type="AlphaFoldDB" id="A0A9P6H211"/>
<dbReference type="GO" id="GO:0003746">
    <property type="term" value="F:translation elongation factor activity"/>
    <property type="evidence" value="ECO:0007669"/>
    <property type="project" value="UniProtKB-KW"/>
</dbReference>
<evidence type="ECO:0000256" key="5">
    <source>
        <dbReference type="PROSITE-ProRule" id="PRU00472"/>
    </source>
</evidence>
<keyword evidence="1" id="KW-0479">Metal-binding</keyword>
<keyword evidence="8" id="KW-0648">Protein biosynthesis</keyword>
<evidence type="ECO:0000313" key="8">
    <source>
        <dbReference type="EMBL" id="KAF9764996.1"/>
    </source>
</evidence>
<dbReference type="InterPro" id="IPR003618">
    <property type="entry name" value="TFIIS_cen_dom"/>
</dbReference>
<dbReference type="GO" id="GO:0006351">
    <property type="term" value="P:DNA-templated transcription"/>
    <property type="evidence" value="ECO:0007669"/>
    <property type="project" value="InterPro"/>
</dbReference>
<reference evidence="8 9" key="1">
    <citation type="journal article" date="2020" name="Genome Biol. Evol.">
        <title>Comparative genomics of strictly vertically transmitted, feminizing microsporidia endosymbionts of amphipod crustaceans.</title>
        <authorList>
            <person name="Cormier A."/>
            <person name="Chebbi M.A."/>
            <person name="Giraud I."/>
            <person name="Wattier R."/>
            <person name="Teixeira M."/>
            <person name="Gilbert C."/>
            <person name="Rigaud T."/>
            <person name="Cordaux R."/>
        </authorList>
    </citation>
    <scope>NUCLEOTIDE SEQUENCE [LARGE SCALE GENOMIC DNA]</scope>
    <source>
        <strain evidence="8 9">Ou3-Ou53</strain>
    </source>
</reference>
<keyword evidence="8" id="KW-0251">Elongation factor</keyword>
<accession>A0A9P6H211</accession>
<dbReference type="GO" id="GO:0008270">
    <property type="term" value="F:zinc ion binding"/>
    <property type="evidence" value="ECO:0007669"/>
    <property type="project" value="UniProtKB-KW"/>
</dbReference>
<dbReference type="InterPro" id="IPR035100">
    <property type="entry name" value="TF_IIS-typ"/>
</dbReference>
<dbReference type="PROSITE" id="PS51133">
    <property type="entry name" value="ZF_TFIIS_2"/>
    <property type="match status" value="1"/>
</dbReference>
<dbReference type="PROSITE" id="PS51321">
    <property type="entry name" value="TFIIS_CENTRAL"/>
    <property type="match status" value="1"/>
</dbReference>
<dbReference type="EMBL" id="SBJO01000003">
    <property type="protein sequence ID" value="KAF9764996.1"/>
    <property type="molecule type" value="Genomic_DNA"/>
</dbReference>
<dbReference type="GO" id="GO:0005634">
    <property type="term" value="C:nucleus"/>
    <property type="evidence" value="ECO:0007669"/>
    <property type="project" value="TreeGrafter"/>
</dbReference>
<evidence type="ECO:0000259" key="6">
    <source>
        <dbReference type="PROSITE" id="PS51133"/>
    </source>
</evidence>
<dbReference type="PANTHER" id="PTHR11477">
    <property type="entry name" value="TRANSCRIPTION FACTOR S-II ZINC FINGER DOMAIN-CONTAINING PROTEIN"/>
    <property type="match status" value="1"/>
</dbReference>
<comment type="caution">
    <text evidence="8">The sequence shown here is derived from an EMBL/GenBank/DDBJ whole genome shotgun (WGS) entry which is preliminary data.</text>
</comment>
<keyword evidence="2 5" id="KW-0863">Zinc-finger</keyword>
<dbReference type="InterPro" id="IPR001222">
    <property type="entry name" value="Znf_TFIIS"/>
</dbReference>
<keyword evidence="9" id="KW-1185">Reference proteome</keyword>
<dbReference type="OrthoDB" id="44867at2759"/>
<evidence type="ECO:0000256" key="2">
    <source>
        <dbReference type="ARBA" id="ARBA00022771"/>
    </source>
</evidence>
<dbReference type="Pfam" id="PF01096">
    <property type="entry name" value="Zn_ribbon_TFIIS"/>
    <property type="match status" value="1"/>
</dbReference>
<dbReference type="Pfam" id="PF07500">
    <property type="entry name" value="TFIIS_M"/>
    <property type="match status" value="1"/>
</dbReference>
<dbReference type="PANTHER" id="PTHR11477:SF0">
    <property type="entry name" value="IP08861P-RELATED"/>
    <property type="match status" value="1"/>
</dbReference>
<dbReference type="Gene3D" id="2.20.25.10">
    <property type="match status" value="1"/>
</dbReference>
<dbReference type="CDD" id="cd13749">
    <property type="entry name" value="Zn-ribbon_TFIIS"/>
    <property type="match status" value="1"/>
</dbReference>
<sequence>MEKENNSQKYEFEDPQKNKCMKVLYESITSNLEDYCEAKVNKLSYDLTTCLYNLHTTDIPKIVRSKSLNLKDKNNPALCRNVYDGVISPEKYIKMTPEEMQSLDLKKEVEKAIKNSLYDVQIPEIKAETDIFKCSACGQRKASYRQLQTRSADEPMTTFVSCVCGHKWKF</sequence>
<dbReference type="Proteomes" id="UP000740883">
    <property type="component" value="Unassembled WGS sequence"/>
</dbReference>
<dbReference type="GO" id="GO:0003676">
    <property type="term" value="F:nucleic acid binding"/>
    <property type="evidence" value="ECO:0007669"/>
    <property type="project" value="InterPro"/>
</dbReference>
<dbReference type="SMART" id="SM00440">
    <property type="entry name" value="ZnF_C2C2"/>
    <property type="match status" value="1"/>
</dbReference>
<organism evidence="8 9">
    <name type="scientific">Nosema granulosis</name>
    <dbReference type="NCBI Taxonomy" id="83296"/>
    <lineage>
        <taxon>Eukaryota</taxon>
        <taxon>Fungi</taxon>
        <taxon>Fungi incertae sedis</taxon>
        <taxon>Microsporidia</taxon>
        <taxon>Nosematidae</taxon>
        <taxon>Nosema</taxon>
    </lineage>
</organism>
<evidence type="ECO:0000259" key="7">
    <source>
        <dbReference type="PROSITE" id="PS51321"/>
    </source>
</evidence>
<evidence type="ECO:0000256" key="1">
    <source>
        <dbReference type="ARBA" id="ARBA00022723"/>
    </source>
</evidence>
<gene>
    <name evidence="8" type="primary">TfIIS</name>
    <name evidence="8" type="ORF">NGRA_0088</name>
</gene>
<feature type="domain" description="TFIIS central" evidence="7">
    <location>
        <begin position="16"/>
        <end position="128"/>
    </location>
</feature>
<dbReference type="SUPFAM" id="SSF46942">
    <property type="entry name" value="Elongation factor TFIIS domain 2"/>
    <property type="match status" value="1"/>
</dbReference>
<evidence type="ECO:0000256" key="3">
    <source>
        <dbReference type="ARBA" id="ARBA00022833"/>
    </source>
</evidence>
<dbReference type="PIRSF" id="PIRSF006704">
    <property type="entry name" value="TF_IIS"/>
    <property type="match status" value="1"/>
</dbReference>
<dbReference type="InterPro" id="IPR036575">
    <property type="entry name" value="TFIIS_cen_dom_sf"/>
</dbReference>
<feature type="domain" description="TFIIS-type" evidence="6">
    <location>
        <begin position="130"/>
        <end position="169"/>
    </location>
</feature>
<evidence type="ECO:0000256" key="4">
    <source>
        <dbReference type="ARBA" id="ARBA00023242"/>
    </source>
</evidence>